<dbReference type="AlphaFoldDB" id="B9D0Y9"/>
<feature type="compositionally biased region" description="Polar residues" evidence="1">
    <location>
        <begin position="30"/>
        <end position="39"/>
    </location>
</feature>
<proteinExistence type="predicted"/>
<protein>
    <submittedName>
        <fullName evidence="2">Uncharacterized protein</fullName>
    </submittedName>
</protein>
<gene>
    <name evidence="2" type="ORF">CAMRE0001_2796</name>
</gene>
<accession>B9D0Y9</accession>
<organism evidence="2 3">
    <name type="scientific">Campylobacter rectus RM3267</name>
    <dbReference type="NCBI Taxonomy" id="553218"/>
    <lineage>
        <taxon>Bacteria</taxon>
        <taxon>Pseudomonadati</taxon>
        <taxon>Campylobacterota</taxon>
        <taxon>Epsilonproteobacteria</taxon>
        <taxon>Campylobacterales</taxon>
        <taxon>Campylobacteraceae</taxon>
        <taxon>Campylobacter</taxon>
    </lineage>
</organism>
<dbReference type="STRING" id="553218.CAMRE0001_2796"/>
<evidence type="ECO:0000313" key="2">
    <source>
        <dbReference type="EMBL" id="EEF14357.1"/>
    </source>
</evidence>
<sequence length="39" mass="4297">MMISALVFVGCAVNKPTTAEQNTQKHRYANRQTTSIKAS</sequence>
<reference evidence="2 3" key="1">
    <citation type="submission" date="2008-08" db="EMBL/GenBank/DDBJ databases">
        <authorList>
            <person name="Madupu R."/>
            <person name="Durkin A.S."/>
            <person name="Torralba M."/>
            <person name="Methe B."/>
            <person name="Sutton G.G."/>
            <person name="Strausberg R.L."/>
            <person name="Nelson K.E."/>
        </authorList>
    </citation>
    <scope>NUCLEOTIDE SEQUENCE [LARGE SCALE GENOMIC DNA]</scope>
    <source>
        <strain evidence="2 3">RM3267</strain>
    </source>
</reference>
<dbReference type="Proteomes" id="UP000003082">
    <property type="component" value="Unassembled WGS sequence"/>
</dbReference>
<keyword evidence="3" id="KW-1185">Reference proteome</keyword>
<evidence type="ECO:0000313" key="3">
    <source>
        <dbReference type="Proteomes" id="UP000003082"/>
    </source>
</evidence>
<name>B9D0Y9_CAMRE</name>
<evidence type="ECO:0000256" key="1">
    <source>
        <dbReference type="SAM" id="MobiDB-lite"/>
    </source>
</evidence>
<feature type="region of interest" description="Disordered" evidence="1">
    <location>
        <begin position="19"/>
        <end position="39"/>
    </location>
</feature>
<dbReference type="EMBL" id="ACFU01000007">
    <property type="protein sequence ID" value="EEF14357.1"/>
    <property type="molecule type" value="Genomic_DNA"/>
</dbReference>
<comment type="caution">
    <text evidence="2">The sequence shown here is derived from an EMBL/GenBank/DDBJ whole genome shotgun (WGS) entry which is preliminary data.</text>
</comment>